<dbReference type="EMBL" id="JACRST010000001">
    <property type="protein sequence ID" value="MBC8545591.1"/>
    <property type="molecule type" value="Genomic_DNA"/>
</dbReference>
<comment type="caution">
    <text evidence="9">Lacks conserved residue(s) required for the propagation of feature annotation.</text>
</comment>
<dbReference type="CDD" id="cd02274">
    <property type="entry name" value="DHDPR_N"/>
    <property type="match status" value="1"/>
</dbReference>
<reference evidence="13" key="1">
    <citation type="submission" date="2020-08" db="EMBL/GenBank/DDBJ databases">
        <title>Genome public.</title>
        <authorList>
            <person name="Liu C."/>
            <person name="Sun Q."/>
        </authorList>
    </citation>
    <scope>NUCLEOTIDE SEQUENCE</scope>
    <source>
        <strain evidence="13">NSJ-31</strain>
    </source>
</reference>
<comment type="function">
    <text evidence="9">Catalyzes the conversion of 4-hydroxy-tetrahydrodipicolinate (HTPA) to tetrahydrodipicolinate.</text>
</comment>
<dbReference type="HAMAP" id="MF_00102">
    <property type="entry name" value="DapB"/>
    <property type="match status" value="1"/>
</dbReference>
<dbReference type="Gene3D" id="3.40.50.720">
    <property type="entry name" value="NAD(P)-binding Rossmann-like Domain"/>
    <property type="match status" value="1"/>
</dbReference>
<feature type="active site" description="Proton donor/acceptor" evidence="9">
    <location>
        <position position="142"/>
    </location>
</feature>
<comment type="subcellular location">
    <subcellularLocation>
        <location evidence="9">Cytoplasm</location>
    </subcellularLocation>
</comment>
<dbReference type="InterPro" id="IPR036291">
    <property type="entry name" value="NAD(P)-bd_dom_sf"/>
</dbReference>
<keyword evidence="3 9" id="KW-0028">Amino-acid biosynthesis</keyword>
<dbReference type="GO" id="GO:0051287">
    <property type="term" value="F:NAD binding"/>
    <property type="evidence" value="ECO:0007669"/>
    <property type="project" value="UniProtKB-UniRule"/>
</dbReference>
<dbReference type="InterPro" id="IPR023940">
    <property type="entry name" value="DHDPR_bac"/>
</dbReference>
<dbReference type="EC" id="1.17.1.8" evidence="9 10"/>
<dbReference type="Proteomes" id="UP000653127">
    <property type="component" value="Unassembled WGS sequence"/>
</dbReference>
<evidence type="ECO:0000256" key="10">
    <source>
        <dbReference type="NCBIfam" id="TIGR00036"/>
    </source>
</evidence>
<feature type="binding site" evidence="9">
    <location>
        <begin position="8"/>
        <end position="13"/>
    </location>
    <ligand>
        <name>NAD(+)</name>
        <dbReference type="ChEBI" id="CHEBI:57540"/>
    </ligand>
</feature>
<sequence length="256" mass="27852">MKKLILSGANGRMGRVIASYVKEKPDCEITAGLDLNTTVYDDFPIFDSPAKCNMKADCIIDFSHPSALSPILEYAVHTSTPIVVATTGLSDEQIALLRKTSEIISVFFSFNMSLGVNLLAELAKKAVAVLGDDFDIEIVEKHHNQKIDAPSGTALMLADAINHAESDRFLYRYDRHSLRQKRDPNEIGIHSIRGGTIVGEHEVIFAGKDEIVTLTHTAMSKEIFATGAVNAALFLAGRPAGLYDMGDLVGMQNSVE</sequence>
<feature type="binding site" evidence="9">
    <location>
        <position position="34"/>
    </location>
    <ligand>
        <name>NAD(+)</name>
        <dbReference type="ChEBI" id="CHEBI:57540"/>
    </ligand>
</feature>
<keyword evidence="2 9" id="KW-0963">Cytoplasm</keyword>
<dbReference type="SUPFAM" id="SSF51735">
    <property type="entry name" value="NAD(P)-binding Rossmann-fold domains"/>
    <property type="match status" value="1"/>
</dbReference>
<comment type="catalytic activity">
    <reaction evidence="9">
        <text>(S)-2,3,4,5-tetrahydrodipicolinate + NAD(+) + H2O = (2S,4S)-4-hydroxy-2,3,4,5-tetrahydrodipicolinate + NADH + H(+)</text>
        <dbReference type="Rhea" id="RHEA:35323"/>
        <dbReference type="ChEBI" id="CHEBI:15377"/>
        <dbReference type="ChEBI" id="CHEBI:15378"/>
        <dbReference type="ChEBI" id="CHEBI:16845"/>
        <dbReference type="ChEBI" id="CHEBI:57540"/>
        <dbReference type="ChEBI" id="CHEBI:57945"/>
        <dbReference type="ChEBI" id="CHEBI:67139"/>
        <dbReference type="EC" id="1.17.1.8"/>
    </reaction>
</comment>
<evidence type="ECO:0000256" key="5">
    <source>
        <dbReference type="ARBA" id="ARBA00022915"/>
    </source>
</evidence>
<keyword evidence="5 9" id="KW-0220">Diaminopimelate biosynthesis</keyword>
<comment type="caution">
    <text evidence="9">Was originally thought to be a dihydrodipicolinate reductase (DHDPR), catalyzing the conversion of dihydrodipicolinate to tetrahydrodipicolinate. However, it was shown in E.coli that the substrate of the enzymatic reaction is not dihydrodipicolinate (DHDP) but in fact (2S,4S)-4-hydroxy-2,3,4,5-tetrahydrodipicolinic acid (HTPA), the product released by the DapA-catalyzed reaction.</text>
</comment>
<dbReference type="PANTHER" id="PTHR20836:SF7">
    <property type="entry name" value="4-HYDROXY-TETRAHYDRODIPICOLINATE REDUCTASE"/>
    <property type="match status" value="1"/>
</dbReference>
<evidence type="ECO:0000256" key="1">
    <source>
        <dbReference type="ARBA" id="ARBA00006642"/>
    </source>
</evidence>
<comment type="subunit">
    <text evidence="9">Homotetramer.</text>
</comment>
<evidence type="ECO:0000256" key="7">
    <source>
        <dbReference type="ARBA" id="ARBA00023027"/>
    </source>
</evidence>
<evidence type="ECO:0000256" key="3">
    <source>
        <dbReference type="ARBA" id="ARBA00022605"/>
    </source>
</evidence>
<evidence type="ECO:0000259" key="11">
    <source>
        <dbReference type="Pfam" id="PF01113"/>
    </source>
</evidence>
<dbReference type="Pfam" id="PF01113">
    <property type="entry name" value="DapB_N"/>
    <property type="match status" value="1"/>
</dbReference>
<dbReference type="FunFam" id="3.30.360.10:FF:000009">
    <property type="entry name" value="4-hydroxy-tetrahydrodipicolinate reductase"/>
    <property type="match status" value="1"/>
</dbReference>
<keyword evidence="4 9" id="KW-0521">NADP</keyword>
<comment type="caution">
    <text evidence="13">The sequence shown here is derived from an EMBL/GenBank/DDBJ whole genome shotgun (WGS) entry which is preliminary data.</text>
</comment>
<evidence type="ECO:0000256" key="4">
    <source>
        <dbReference type="ARBA" id="ARBA00022857"/>
    </source>
</evidence>
<name>A0A926DWW7_9FIRM</name>
<dbReference type="Gene3D" id="3.30.360.10">
    <property type="entry name" value="Dihydrodipicolinate Reductase, domain 2"/>
    <property type="match status" value="1"/>
</dbReference>
<accession>A0A926DWW7</accession>
<organism evidence="13 14">
    <name type="scientific">Ligaoa zhengdingensis</name>
    <dbReference type="NCBI Taxonomy" id="2763658"/>
    <lineage>
        <taxon>Bacteria</taxon>
        <taxon>Bacillati</taxon>
        <taxon>Bacillota</taxon>
        <taxon>Clostridia</taxon>
        <taxon>Eubacteriales</taxon>
        <taxon>Oscillospiraceae</taxon>
        <taxon>Ligaoa</taxon>
    </lineage>
</organism>
<keyword evidence="7 9" id="KW-0520">NAD</keyword>
<feature type="binding site" evidence="9">
    <location>
        <begin position="85"/>
        <end position="87"/>
    </location>
    <ligand>
        <name>NAD(+)</name>
        <dbReference type="ChEBI" id="CHEBI:57540"/>
    </ligand>
</feature>
<feature type="binding site" evidence="9">
    <location>
        <position position="143"/>
    </location>
    <ligand>
        <name>(S)-2,3,4,5-tetrahydrodipicolinate</name>
        <dbReference type="ChEBI" id="CHEBI:16845"/>
    </ligand>
</feature>
<dbReference type="NCBIfam" id="TIGR00036">
    <property type="entry name" value="dapB"/>
    <property type="match status" value="1"/>
</dbReference>
<dbReference type="PROSITE" id="PS01298">
    <property type="entry name" value="DAPB"/>
    <property type="match status" value="1"/>
</dbReference>
<protein>
    <recommendedName>
        <fullName evidence="9 10">4-hydroxy-tetrahydrodipicolinate reductase</fullName>
        <shortName evidence="9">HTPA reductase</shortName>
        <ecNumber evidence="9 10">1.17.1.8</ecNumber>
    </recommendedName>
</protein>
<dbReference type="GO" id="GO:0005829">
    <property type="term" value="C:cytosol"/>
    <property type="evidence" value="ECO:0007669"/>
    <property type="project" value="TreeGrafter"/>
</dbReference>
<dbReference type="InterPro" id="IPR000846">
    <property type="entry name" value="DapB_N"/>
</dbReference>
<evidence type="ECO:0000313" key="14">
    <source>
        <dbReference type="Proteomes" id="UP000653127"/>
    </source>
</evidence>
<evidence type="ECO:0000256" key="6">
    <source>
        <dbReference type="ARBA" id="ARBA00023002"/>
    </source>
</evidence>
<feature type="active site" description="Proton donor" evidence="9">
    <location>
        <position position="146"/>
    </location>
</feature>
<evidence type="ECO:0000313" key="13">
    <source>
        <dbReference type="EMBL" id="MBC8545591.1"/>
    </source>
</evidence>
<dbReference type="InterPro" id="IPR022664">
    <property type="entry name" value="DapB_N_CS"/>
</dbReference>
<evidence type="ECO:0000256" key="8">
    <source>
        <dbReference type="ARBA" id="ARBA00023154"/>
    </source>
</evidence>
<dbReference type="Pfam" id="PF05173">
    <property type="entry name" value="DapB_C"/>
    <property type="match status" value="1"/>
</dbReference>
<dbReference type="RefSeq" id="WP_249281743.1">
    <property type="nucleotide sequence ID" value="NZ_JACRST010000001.1"/>
</dbReference>
<comment type="similarity">
    <text evidence="1 9">Belongs to the DapB family.</text>
</comment>
<comment type="pathway">
    <text evidence="9">Amino-acid biosynthesis; L-lysine biosynthesis via DAP pathway; (S)-tetrahydrodipicolinate from L-aspartate: step 4/4.</text>
</comment>
<feature type="binding site" evidence="9">
    <location>
        <begin position="152"/>
        <end position="153"/>
    </location>
    <ligand>
        <name>(S)-2,3,4,5-tetrahydrodipicolinate</name>
        <dbReference type="ChEBI" id="CHEBI:16845"/>
    </ligand>
</feature>
<dbReference type="GO" id="GO:0016726">
    <property type="term" value="F:oxidoreductase activity, acting on CH or CH2 groups, NAD or NADP as acceptor"/>
    <property type="evidence" value="ECO:0007669"/>
    <property type="project" value="UniProtKB-UniRule"/>
</dbReference>
<feature type="domain" description="Dihydrodipicolinate reductase N-terminal" evidence="11">
    <location>
        <begin position="3"/>
        <end position="112"/>
    </location>
</feature>
<dbReference type="GO" id="GO:0019877">
    <property type="term" value="P:diaminopimelate biosynthetic process"/>
    <property type="evidence" value="ECO:0007669"/>
    <property type="project" value="UniProtKB-UniRule"/>
</dbReference>
<evidence type="ECO:0000256" key="9">
    <source>
        <dbReference type="HAMAP-Rule" id="MF_00102"/>
    </source>
</evidence>
<keyword evidence="14" id="KW-1185">Reference proteome</keyword>
<dbReference type="PANTHER" id="PTHR20836">
    <property type="entry name" value="DIHYDRODIPICOLINATE REDUCTASE"/>
    <property type="match status" value="1"/>
</dbReference>
<comment type="catalytic activity">
    <reaction evidence="9">
        <text>(S)-2,3,4,5-tetrahydrodipicolinate + NADP(+) + H2O = (2S,4S)-4-hydroxy-2,3,4,5-tetrahydrodipicolinate + NADPH + H(+)</text>
        <dbReference type="Rhea" id="RHEA:35331"/>
        <dbReference type="ChEBI" id="CHEBI:15377"/>
        <dbReference type="ChEBI" id="CHEBI:15378"/>
        <dbReference type="ChEBI" id="CHEBI:16845"/>
        <dbReference type="ChEBI" id="CHEBI:57783"/>
        <dbReference type="ChEBI" id="CHEBI:58349"/>
        <dbReference type="ChEBI" id="CHEBI:67139"/>
        <dbReference type="EC" id="1.17.1.8"/>
    </reaction>
</comment>
<dbReference type="GO" id="GO:0009089">
    <property type="term" value="P:lysine biosynthetic process via diaminopimelate"/>
    <property type="evidence" value="ECO:0007669"/>
    <property type="project" value="UniProtKB-UniRule"/>
</dbReference>
<feature type="domain" description="Dihydrodipicolinate reductase C-terminal" evidence="12">
    <location>
        <begin position="115"/>
        <end position="248"/>
    </location>
</feature>
<dbReference type="InterPro" id="IPR022663">
    <property type="entry name" value="DapB_C"/>
</dbReference>
<dbReference type="AlphaFoldDB" id="A0A926DWW7"/>
<proteinExistence type="inferred from homology"/>
<dbReference type="GO" id="GO:0050661">
    <property type="term" value="F:NADP binding"/>
    <property type="evidence" value="ECO:0007669"/>
    <property type="project" value="UniProtKB-UniRule"/>
</dbReference>
<gene>
    <name evidence="9" type="primary">dapB</name>
    <name evidence="13" type="ORF">H8711_01385</name>
</gene>
<dbReference type="SUPFAM" id="SSF55347">
    <property type="entry name" value="Glyceraldehyde-3-phosphate dehydrogenase-like, C-terminal domain"/>
    <property type="match status" value="1"/>
</dbReference>
<keyword evidence="8 9" id="KW-0457">Lysine biosynthesis</keyword>
<keyword evidence="6 9" id="KW-0560">Oxidoreductase</keyword>
<feature type="binding site" evidence="9">
    <location>
        <begin position="109"/>
        <end position="112"/>
    </location>
    <ligand>
        <name>NAD(+)</name>
        <dbReference type="ChEBI" id="CHEBI:57540"/>
    </ligand>
</feature>
<dbReference type="GO" id="GO:0008839">
    <property type="term" value="F:4-hydroxy-tetrahydrodipicolinate reductase"/>
    <property type="evidence" value="ECO:0007669"/>
    <property type="project" value="UniProtKB-UniRule"/>
</dbReference>
<dbReference type="PIRSF" id="PIRSF000161">
    <property type="entry name" value="DHPR"/>
    <property type="match status" value="1"/>
</dbReference>
<evidence type="ECO:0000256" key="2">
    <source>
        <dbReference type="ARBA" id="ARBA00022490"/>
    </source>
</evidence>
<evidence type="ECO:0000259" key="12">
    <source>
        <dbReference type="Pfam" id="PF05173"/>
    </source>
</evidence>